<dbReference type="GO" id="GO:0009244">
    <property type="term" value="P:lipopolysaccharide core region biosynthetic process"/>
    <property type="evidence" value="ECO:0007669"/>
    <property type="project" value="UniProtKB-UniRule"/>
</dbReference>
<feature type="site" description="Transition state stabilizer" evidence="10">
    <location>
        <position position="153"/>
    </location>
</feature>
<evidence type="ECO:0000256" key="5">
    <source>
        <dbReference type="ARBA" id="ARBA00022519"/>
    </source>
</evidence>
<evidence type="ECO:0000256" key="4">
    <source>
        <dbReference type="ARBA" id="ARBA00019077"/>
    </source>
</evidence>
<evidence type="ECO:0000256" key="10">
    <source>
        <dbReference type="PIRSR" id="PIRSR639901-2"/>
    </source>
</evidence>
<dbReference type="SUPFAM" id="SSF53756">
    <property type="entry name" value="UDP-Glycosyltransferase/glycogen phosphorylase"/>
    <property type="match status" value="1"/>
</dbReference>
<feature type="active site" description="Proton acceptor" evidence="9">
    <location>
        <position position="80"/>
    </location>
</feature>
<dbReference type="PATRIC" id="fig|1414851.3.peg.1513"/>
<feature type="domain" description="3-deoxy-D-manno-octulosonic-acid transferase N-terminal" evidence="13">
    <location>
        <begin position="37"/>
        <end position="232"/>
    </location>
</feature>
<evidence type="ECO:0000313" key="15">
    <source>
        <dbReference type="Proteomes" id="UP000018766"/>
    </source>
</evidence>
<proteinExistence type="inferred from homology"/>
<sequence length="452" mass="50469">MNQFLYTLLLRLAKPIILNILEKKAKKAGGLWDIRGNERFGIYPKKENIKPVSEQSDFDVRGHQFEFKNPIWVHAVSLGETRAAQPFVRILLDQGHPVLLTHTTSTGRAQGARQFSEDIGEGRLVQAWMPYDLPEAVDGFLTHWMPRCGILIEREVWPNMVLSAACQKIPMILASARFSESSAKQVKLLGGVLLEAYKKLSLILAQTQQDAERLESIGLPMPKVIGNLKFDVDISMQQVDLGAMLRQSINRHVVVIASTREGEEQVFIQGISQLKAANANVTNEADKQLLPLYVIIPRHPQRFAQVEEILKKSSLTYVRRTDNPSDKDIRQADVLFGDSLGEMFYYYGLADVAIIGGSFGDFGGQNHIEACAVGVPVIVGPHTKNFEKAVNDALIEGAARRTDSEHNALLLANALLNDDEQRKQMGKAGKQWLTLHQGVSQRLYSILHAYLN</sequence>
<accession>V8G3V3</accession>
<dbReference type="AlphaFoldDB" id="V8G3V3"/>
<name>V8G3V3_9BURK</name>
<dbReference type="PANTHER" id="PTHR42755:SF1">
    <property type="entry name" value="3-DEOXY-D-MANNO-OCTULOSONIC ACID TRANSFERASE, MITOCHONDRIAL-RELATED"/>
    <property type="match status" value="1"/>
</dbReference>
<evidence type="ECO:0000256" key="2">
    <source>
        <dbReference type="ARBA" id="ARBA00004713"/>
    </source>
</evidence>
<dbReference type="InterPro" id="IPR039901">
    <property type="entry name" value="Kdotransferase"/>
</dbReference>
<evidence type="ECO:0000256" key="1">
    <source>
        <dbReference type="ARBA" id="ARBA00004196"/>
    </source>
</evidence>
<dbReference type="OrthoDB" id="9789797at2"/>
<dbReference type="GO" id="GO:0043842">
    <property type="term" value="F:Kdo transferase activity"/>
    <property type="evidence" value="ECO:0007669"/>
    <property type="project" value="UniProtKB-EC"/>
</dbReference>
<dbReference type="Pfam" id="PF00534">
    <property type="entry name" value="Glycos_transf_1"/>
    <property type="match status" value="1"/>
</dbReference>
<protein>
    <recommendedName>
        <fullName evidence="4 11">3-deoxy-D-manno-octulosonic acid transferase</fullName>
        <shortName evidence="11">Kdo transferase</shortName>
        <ecNumber evidence="3 11">2.4.99.12</ecNumber>
    </recommendedName>
    <alternativeName>
        <fullName evidence="7 11">Lipid IV(A) 3-deoxy-D-manno-octulosonic acid transferase</fullName>
    </alternativeName>
</protein>
<dbReference type="GO" id="GO:0005886">
    <property type="term" value="C:plasma membrane"/>
    <property type="evidence" value="ECO:0007669"/>
    <property type="project" value="UniProtKB-SubCell"/>
</dbReference>
<dbReference type="InterPro" id="IPR001296">
    <property type="entry name" value="Glyco_trans_1"/>
</dbReference>
<comment type="similarity">
    <text evidence="11">Belongs to the glycosyltransferase group 1 family.</text>
</comment>
<dbReference type="GO" id="GO:0030313">
    <property type="term" value="C:cell envelope"/>
    <property type="evidence" value="ECO:0007669"/>
    <property type="project" value="UniProtKB-SubCell"/>
</dbReference>
<evidence type="ECO:0000313" key="14">
    <source>
        <dbReference type="EMBL" id="ETD70776.1"/>
    </source>
</evidence>
<evidence type="ECO:0000259" key="12">
    <source>
        <dbReference type="Pfam" id="PF00534"/>
    </source>
</evidence>
<dbReference type="EC" id="2.4.99.12" evidence="3 11"/>
<feature type="domain" description="Glycosyl transferase family 1" evidence="12">
    <location>
        <begin position="337"/>
        <end position="432"/>
    </location>
</feature>
<keyword evidence="11" id="KW-1003">Cell membrane</keyword>
<keyword evidence="11" id="KW-0448">Lipopolysaccharide biosynthesis</keyword>
<dbReference type="RefSeq" id="WP_023951249.1">
    <property type="nucleotide sequence ID" value="NZ_AYSV01000087.1"/>
</dbReference>
<gene>
    <name evidence="14" type="ORF">V757_07330</name>
</gene>
<dbReference type="Proteomes" id="UP000018766">
    <property type="component" value="Unassembled WGS sequence"/>
</dbReference>
<evidence type="ECO:0000256" key="8">
    <source>
        <dbReference type="ARBA" id="ARBA00049183"/>
    </source>
</evidence>
<evidence type="ECO:0000256" key="6">
    <source>
        <dbReference type="ARBA" id="ARBA00022679"/>
    </source>
</evidence>
<evidence type="ECO:0000259" key="13">
    <source>
        <dbReference type="Pfam" id="PF04413"/>
    </source>
</evidence>
<dbReference type="EMBL" id="AYSV01000087">
    <property type="protein sequence ID" value="ETD70776.1"/>
    <property type="molecule type" value="Genomic_DNA"/>
</dbReference>
<evidence type="ECO:0000256" key="9">
    <source>
        <dbReference type="PIRSR" id="PIRSR639901-1"/>
    </source>
</evidence>
<reference evidence="14 15" key="1">
    <citation type="submission" date="2013-11" db="EMBL/GenBank/DDBJ databases">
        <title>Genomic analysis of Pelistega sp. HM-7.</title>
        <authorList>
            <person name="Kumbhare S.V."/>
            <person name="Shetty S.A."/>
            <person name="Sharma O."/>
            <person name="Dhotre D.P."/>
        </authorList>
    </citation>
    <scope>NUCLEOTIDE SEQUENCE [LARGE SCALE GENOMIC DNA]</scope>
    <source>
        <strain evidence="14 15">HM-7</strain>
    </source>
</reference>
<keyword evidence="5" id="KW-0472">Membrane</keyword>
<comment type="catalytic activity">
    <reaction evidence="8 11">
        <text>lipid IVA (E. coli) + CMP-3-deoxy-beta-D-manno-octulosonate = alpha-Kdo-(2-&gt;6)-lipid IVA (E. coli) + CMP + H(+)</text>
        <dbReference type="Rhea" id="RHEA:28066"/>
        <dbReference type="ChEBI" id="CHEBI:15378"/>
        <dbReference type="ChEBI" id="CHEBI:58603"/>
        <dbReference type="ChEBI" id="CHEBI:60364"/>
        <dbReference type="ChEBI" id="CHEBI:60377"/>
        <dbReference type="ChEBI" id="CHEBI:85987"/>
        <dbReference type="EC" id="2.4.99.12"/>
    </reaction>
</comment>
<evidence type="ECO:0000256" key="7">
    <source>
        <dbReference type="ARBA" id="ARBA00031445"/>
    </source>
</evidence>
<dbReference type="Gene3D" id="3.40.50.2000">
    <property type="entry name" value="Glycogen Phosphorylase B"/>
    <property type="match status" value="1"/>
</dbReference>
<keyword evidence="5" id="KW-0997">Cell inner membrane</keyword>
<comment type="pathway">
    <text evidence="2 11">Bacterial outer membrane biogenesis; LPS core biosynthesis.</text>
</comment>
<dbReference type="InterPro" id="IPR038107">
    <property type="entry name" value="Glycos_transf_N_sf"/>
</dbReference>
<evidence type="ECO:0000256" key="3">
    <source>
        <dbReference type="ARBA" id="ARBA00012621"/>
    </source>
</evidence>
<dbReference type="PANTHER" id="PTHR42755">
    <property type="entry name" value="3-DEOXY-MANNO-OCTULOSONATE CYTIDYLYLTRANSFERASE"/>
    <property type="match status" value="1"/>
</dbReference>
<evidence type="ECO:0000256" key="11">
    <source>
        <dbReference type="RuleBase" id="RU365103"/>
    </source>
</evidence>
<dbReference type="Gene3D" id="3.40.50.11720">
    <property type="entry name" value="3-Deoxy-D-manno-octulosonic-acid transferase, N-terminal domain"/>
    <property type="match status" value="1"/>
</dbReference>
<dbReference type="Pfam" id="PF04413">
    <property type="entry name" value="Glycos_transf_N"/>
    <property type="match status" value="1"/>
</dbReference>
<comment type="function">
    <text evidence="11">Involved in lipopolysaccharide (LPS) biosynthesis. Catalyzes the transfer of 3-deoxy-D-manno-octulosonate (Kdo) residue(s) from CMP-Kdo to lipid IV(A), the tetraacyldisaccharide-1,4'-bisphosphate precursor of lipid A.</text>
</comment>
<comment type="subcellular location">
    <subcellularLocation>
        <location evidence="1">Cell envelope</location>
    </subcellularLocation>
    <subcellularLocation>
        <location evidence="11">Cell membrane</location>
    </subcellularLocation>
</comment>
<dbReference type="InterPro" id="IPR007507">
    <property type="entry name" value="Glycos_transf_N"/>
</dbReference>
<comment type="caution">
    <text evidence="14">The sequence shown here is derived from an EMBL/GenBank/DDBJ whole genome shotgun (WGS) entry which is preliminary data.</text>
</comment>
<feature type="site" description="Transition state stabilizer" evidence="10">
    <location>
        <position position="229"/>
    </location>
</feature>
<keyword evidence="6 11" id="KW-0808">Transferase</keyword>
<dbReference type="UniPathway" id="UPA00958"/>
<keyword evidence="15" id="KW-1185">Reference proteome</keyword>
<dbReference type="GO" id="GO:0009245">
    <property type="term" value="P:lipid A biosynthetic process"/>
    <property type="evidence" value="ECO:0007669"/>
    <property type="project" value="TreeGrafter"/>
</dbReference>
<organism evidence="14 15">
    <name type="scientific">Pelistega indica</name>
    <dbReference type="NCBI Taxonomy" id="1414851"/>
    <lineage>
        <taxon>Bacteria</taxon>
        <taxon>Pseudomonadati</taxon>
        <taxon>Pseudomonadota</taxon>
        <taxon>Betaproteobacteria</taxon>
        <taxon>Burkholderiales</taxon>
        <taxon>Alcaligenaceae</taxon>
        <taxon>Pelistega</taxon>
    </lineage>
</organism>